<protein>
    <recommendedName>
        <fullName evidence="3">SnoaL-like domain-containing protein</fullName>
    </recommendedName>
</protein>
<name>A0A1H7HMW9_9GAMM</name>
<dbReference type="STRING" id="1396821.SAMN05444515_102214"/>
<dbReference type="InterPro" id="IPR032710">
    <property type="entry name" value="NTF2-like_dom_sf"/>
</dbReference>
<evidence type="ECO:0000313" key="2">
    <source>
        <dbReference type="Proteomes" id="UP000199256"/>
    </source>
</evidence>
<evidence type="ECO:0000313" key="1">
    <source>
        <dbReference type="EMBL" id="SEK51594.1"/>
    </source>
</evidence>
<organism evidence="1 2">
    <name type="scientific">Ectothiorhodospira marina</name>
    <dbReference type="NCBI Taxonomy" id="1396821"/>
    <lineage>
        <taxon>Bacteria</taxon>
        <taxon>Pseudomonadati</taxon>
        <taxon>Pseudomonadota</taxon>
        <taxon>Gammaproteobacteria</taxon>
        <taxon>Chromatiales</taxon>
        <taxon>Ectothiorhodospiraceae</taxon>
        <taxon>Ectothiorhodospira</taxon>
    </lineage>
</organism>
<dbReference type="RefSeq" id="WP_090251024.1">
    <property type="nucleotide sequence ID" value="NZ_FOAA01000002.1"/>
</dbReference>
<dbReference type="EMBL" id="FOAA01000002">
    <property type="protein sequence ID" value="SEK51594.1"/>
    <property type="molecule type" value="Genomic_DNA"/>
</dbReference>
<dbReference type="SUPFAM" id="SSF54427">
    <property type="entry name" value="NTF2-like"/>
    <property type="match status" value="1"/>
</dbReference>
<gene>
    <name evidence="1" type="ORF">SAMN05444515_102214</name>
</gene>
<dbReference type="AlphaFoldDB" id="A0A1H7HMW9"/>
<accession>A0A1H7HMW9</accession>
<proteinExistence type="predicted"/>
<dbReference type="Gene3D" id="3.10.450.50">
    <property type="match status" value="1"/>
</dbReference>
<dbReference type="OrthoDB" id="118733at2"/>
<dbReference type="Proteomes" id="UP000199256">
    <property type="component" value="Unassembled WGS sequence"/>
</dbReference>
<evidence type="ECO:0008006" key="3">
    <source>
        <dbReference type="Google" id="ProtNLM"/>
    </source>
</evidence>
<reference evidence="2" key="1">
    <citation type="submission" date="2016-10" db="EMBL/GenBank/DDBJ databases">
        <authorList>
            <person name="Varghese N."/>
            <person name="Submissions S."/>
        </authorList>
    </citation>
    <scope>NUCLEOTIDE SEQUENCE [LARGE SCALE GENOMIC DNA]</scope>
    <source>
        <strain evidence="2">DSM 241</strain>
    </source>
</reference>
<keyword evidence="2" id="KW-1185">Reference proteome</keyword>
<sequence>MSDPQTLAWQYLRAIEVHDYDAARSLLSDRGFFYKSPISQFSDADAFVGHMSLSGSILQRIEVRRTFVDGPDVCQFLVFHVQLSEKMAVDLVQWVHVDVGAGCIDRIEALFDAHPYRLLFDASG</sequence>